<accession>A0A7W7YCH0</accession>
<keyword evidence="5" id="KW-0732">Signal</keyword>
<protein>
    <submittedName>
        <fullName evidence="7">Cell wall-associated NlpC family hydrolase</fullName>
    </submittedName>
</protein>
<evidence type="ECO:0000256" key="1">
    <source>
        <dbReference type="ARBA" id="ARBA00007074"/>
    </source>
</evidence>
<dbReference type="InterPro" id="IPR038765">
    <property type="entry name" value="Papain-like_cys_pep_sf"/>
</dbReference>
<dbReference type="Proteomes" id="UP000590740">
    <property type="component" value="Unassembled WGS sequence"/>
</dbReference>
<evidence type="ECO:0000256" key="4">
    <source>
        <dbReference type="ARBA" id="ARBA00022807"/>
    </source>
</evidence>
<comment type="similarity">
    <text evidence="1">Belongs to the peptidase C40 family.</text>
</comment>
<dbReference type="AlphaFoldDB" id="A0A7W7YCH0"/>
<evidence type="ECO:0000256" key="3">
    <source>
        <dbReference type="ARBA" id="ARBA00022801"/>
    </source>
</evidence>
<dbReference type="GO" id="GO:0008234">
    <property type="term" value="F:cysteine-type peptidase activity"/>
    <property type="evidence" value="ECO:0007669"/>
    <property type="project" value="UniProtKB-KW"/>
</dbReference>
<evidence type="ECO:0000259" key="6">
    <source>
        <dbReference type="Pfam" id="PF00877"/>
    </source>
</evidence>
<reference evidence="7 8" key="1">
    <citation type="submission" date="2020-08" db="EMBL/GenBank/DDBJ databases">
        <title>Genomic Encyclopedia of Type Strains, Phase IV (KMG-IV): sequencing the most valuable type-strain genomes for metagenomic binning, comparative biology and taxonomic classification.</title>
        <authorList>
            <person name="Goeker M."/>
        </authorList>
    </citation>
    <scope>NUCLEOTIDE SEQUENCE [LARGE SCALE GENOMIC DNA]</scope>
    <source>
        <strain evidence="7 8">DSM 12252</strain>
    </source>
</reference>
<sequence>MKTSLLLLSLLLYCSALTAADYQSPYKVAFTYSDEELIGDILKGPRGNWKEEASVPYRDWYDEANQRRWKYWGPAAKHFGAPAGMSNKSPEWSRQRVIATAMRFVGYTYQHHHVPDWEPPASWPKDEKQTTPVTKGVDCSNFTAFVYNLALGIKPTGDVQDQAELTEAPGPGAGRKISVKRIELPERYEDFEKTLLTGDLLFVKSNKGEVSHVVLWVGKIGRSPDGVPLVLDSTGTGTKDSNGVPIPDGVHLRPFKKGWWYASKASHALRIIPEK</sequence>
<dbReference type="Pfam" id="PF00877">
    <property type="entry name" value="NLPC_P60"/>
    <property type="match status" value="1"/>
</dbReference>
<feature type="domain" description="NlpC/P60" evidence="6">
    <location>
        <begin position="134"/>
        <end position="219"/>
    </location>
</feature>
<gene>
    <name evidence="7" type="ORF">HNQ65_003226</name>
</gene>
<evidence type="ECO:0000313" key="8">
    <source>
        <dbReference type="Proteomes" id="UP000590740"/>
    </source>
</evidence>
<proteinExistence type="inferred from homology"/>
<keyword evidence="2" id="KW-0645">Protease</keyword>
<dbReference type="RefSeq" id="WP_184340632.1">
    <property type="nucleotide sequence ID" value="NZ_JACHIG010000006.1"/>
</dbReference>
<dbReference type="Gene3D" id="3.90.1720.10">
    <property type="entry name" value="endopeptidase domain like (from Nostoc punctiforme)"/>
    <property type="match status" value="1"/>
</dbReference>
<evidence type="ECO:0000313" key="7">
    <source>
        <dbReference type="EMBL" id="MBB5033638.1"/>
    </source>
</evidence>
<name>A0A7W7YCH0_9BACT</name>
<dbReference type="GO" id="GO:0006508">
    <property type="term" value="P:proteolysis"/>
    <property type="evidence" value="ECO:0007669"/>
    <property type="project" value="UniProtKB-KW"/>
</dbReference>
<dbReference type="EMBL" id="JACHIG010000006">
    <property type="protein sequence ID" value="MBB5033638.1"/>
    <property type="molecule type" value="Genomic_DNA"/>
</dbReference>
<keyword evidence="3 7" id="KW-0378">Hydrolase</keyword>
<feature type="signal peptide" evidence="5">
    <location>
        <begin position="1"/>
        <end position="19"/>
    </location>
</feature>
<keyword evidence="4" id="KW-0788">Thiol protease</keyword>
<keyword evidence="8" id="KW-1185">Reference proteome</keyword>
<comment type="caution">
    <text evidence="7">The sequence shown here is derived from an EMBL/GenBank/DDBJ whole genome shotgun (WGS) entry which is preliminary data.</text>
</comment>
<organism evidence="7 8">
    <name type="scientific">Prosthecobacter vanneervenii</name>
    <dbReference type="NCBI Taxonomy" id="48466"/>
    <lineage>
        <taxon>Bacteria</taxon>
        <taxon>Pseudomonadati</taxon>
        <taxon>Verrucomicrobiota</taxon>
        <taxon>Verrucomicrobiia</taxon>
        <taxon>Verrucomicrobiales</taxon>
        <taxon>Verrucomicrobiaceae</taxon>
        <taxon>Prosthecobacter</taxon>
    </lineage>
</organism>
<dbReference type="SUPFAM" id="SSF54001">
    <property type="entry name" value="Cysteine proteinases"/>
    <property type="match status" value="1"/>
</dbReference>
<feature type="chain" id="PRO_5031385356" evidence="5">
    <location>
        <begin position="20"/>
        <end position="275"/>
    </location>
</feature>
<dbReference type="InterPro" id="IPR000064">
    <property type="entry name" value="NLP_P60_dom"/>
</dbReference>
<evidence type="ECO:0000256" key="2">
    <source>
        <dbReference type="ARBA" id="ARBA00022670"/>
    </source>
</evidence>
<evidence type="ECO:0000256" key="5">
    <source>
        <dbReference type="SAM" id="SignalP"/>
    </source>
</evidence>